<evidence type="ECO:0000256" key="10">
    <source>
        <dbReference type="SAM" id="MobiDB-lite"/>
    </source>
</evidence>
<keyword evidence="9" id="KW-0472">Membrane</keyword>
<dbReference type="GO" id="GO:0006888">
    <property type="term" value="P:endoplasmic reticulum to Golgi vesicle-mediated transport"/>
    <property type="evidence" value="ECO:0007669"/>
    <property type="project" value="InterPro"/>
</dbReference>
<evidence type="ECO:0000256" key="1">
    <source>
        <dbReference type="ARBA" id="ARBA00004409"/>
    </source>
</evidence>
<dbReference type="EMBL" id="OE181797">
    <property type="protein sequence ID" value="CAD7573727.1"/>
    <property type="molecule type" value="Genomic_DNA"/>
</dbReference>
<dbReference type="AlphaFoldDB" id="A0A7R9J6U1"/>
<dbReference type="PANTHER" id="PTHR21094:SF2">
    <property type="entry name" value="GOLGI SNAP RECEPTOR COMPLEX MEMBER 1"/>
    <property type="match status" value="1"/>
</dbReference>
<dbReference type="GO" id="GO:0005797">
    <property type="term" value="C:Golgi medial cisterna"/>
    <property type="evidence" value="ECO:0007669"/>
    <property type="project" value="TreeGrafter"/>
</dbReference>
<dbReference type="InterPro" id="IPR023601">
    <property type="entry name" value="Golgi_SNAP_su1"/>
</dbReference>
<dbReference type="PANTHER" id="PTHR21094">
    <property type="entry name" value="GOS-28 SNARE- RELATED"/>
    <property type="match status" value="1"/>
</dbReference>
<evidence type="ECO:0000256" key="6">
    <source>
        <dbReference type="ARBA" id="ARBA00022927"/>
    </source>
</evidence>
<evidence type="ECO:0000313" key="11">
    <source>
        <dbReference type="EMBL" id="CAD7573727.1"/>
    </source>
</evidence>
<comment type="subcellular location">
    <subcellularLocation>
        <location evidence="1">Golgi apparatus membrane</location>
        <topology evidence="1">Single-pass type IV membrane protein</topology>
    </subcellularLocation>
</comment>
<evidence type="ECO:0000256" key="5">
    <source>
        <dbReference type="ARBA" id="ARBA00022692"/>
    </source>
</evidence>
<dbReference type="GO" id="GO:0006906">
    <property type="term" value="P:vesicle fusion"/>
    <property type="evidence" value="ECO:0007669"/>
    <property type="project" value="TreeGrafter"/>
</dbReference>
<keyword evidence="6" id="KW-0653">Protein transport</keyword>
<dbReference type="GO" id="GO:0031201">
    <property type="term" value="C:SNARE complex"/>
    <property type="evidence" value="ECO:0007669"/>
    <property type="project" value="TreeGrafter"/>
</dbReference>
<protein>
    <recommendedName>
        <fullName evidence="3">Golgi SNAP receptor complex member 1</fullName>
    </recommendedName>
</protein>
<proteinExistence type="inferred from homology"/>
<dbReference type="GO" id="GO:0048219">
    <property type="term" value="P:inter-Golgi cisterna vesicle-mediated transport"/>
    <property type="evidence" value="ECO:0007669"/>
    <property type="project" value="TreeGrafter"/>
</dbReference>
<keyword evidence="7" id="KW-1133">Transmembrane helix</keyword>
<evidence type="ECO:0000256" key="4">
    <source>
        <dbReference type="ARBA" id="ARBA00022448"/>
    </source>
</evidence>
<evidence type="ECO:0000256" key="7">
    <source>
        <dbReference type="ARBA" id="ARBA00022989"/>
    </source>
</evidence>
<sequence>MVGRYHMTNEIINKSEMTISLMPAHNVVKMTMGEWKATFFIIIIFQLSQLNEQMGEISSSQTNTSSGVLHTMQRHREILQDYKQEFHKTRSNYQARREKEELLKSVRKDIE</sequence>
<keyword evidence="8" id="KW-0333">Golgi apparatus</keyword>
<dbReference type="GO" id="GO:0005484">
    <property type="term" value="F:SNAP receptor activity"/>
    <property type="evidence" value="ECO:0007669"/>
    <property type="project" value="TreeGrafter"/>
</dbReference>
<evidence type="ECO:0000256" key="2">
    <source>
        <dbReference type="ARBA" id="ARBA00008473"/>
    </source>
</evidence>
<gene>
    <name evidence="11" type="ORF">TCMB3V08_LOCUS6355</name>
</gene>
<evidence type="ECO:0000256" key="8">
    <source>
        <dbReference type="ARBA" id="ARBA00023034"/>
    </source>
</evidence>
<keyword evidence="5" id="KW-0812">Transmembrane</keyword>
<name>A0A7R9J6U1_TIMCA</name>
<dbReference type="GO" id="GO:0015031">
    <property type="term" value="P:protein transport"/>
    <property type="evidence" value="ECO:0007669"/>
    <property type="project" value="UniProtKB-KW"/>
</dbReference>
<organism evidence="11">
    <name type="scientific">Timema californicum</name>
    <name type="common">California timema</name>
    <name type="synonym">Walking stick</name>
    <dbReference type="NCBI Taxonomy" id="61474"/>
    <lineage>
        <taxon>Eukaryota</taxon>
        <taxon>Metazoa</taxon>
        <taxon>Ecdysozoa</taxon>
        <taxon>Arthropoda</taxon>
        <taxon>Hexapoda</taxon>
        <taxon>Insecta</taxon>
        <taxon>Pterygota</taxon>
        <taxon>Neoptera</taxon>
        <taxon>Polyneoptera</taxon>
        <taxon>Phasmatodea</taxon>
        <taxon>Timematodea</taxon>
        <taxon>Timematoidea</taxon>
        <taxon>Timematidae</taxon>
        <taxon>Timema</taxon>
    </lineage>
</organism>
<dbReference type="GO" id="GO:0005801">
    <property type="term" value="C:cis-Golgi network"/>
    <property type="evidence" value="ECO:0007669"/>
    <property type="project" value="InterPro"/>
</dbReference>
<keyword evidence="4" id="KW-0813">Transport</keyword>
<feature type="region of interest" description="Disordered" evidence="10">
    <location>
        <begin position="90"/>
        <end position="111"/>
    </location>
</feature>
<evidence type="ECO:0000256" key="3">
    <source>
        <dbReference type="ARBA" id="ARBA00015612"/>
    </source>
</evidence>
<reference evidence="11" key="1">
    <citation type="submission" date="2020-11" db="EMBL/GenBank/DDBJ databases">
        <authorList>
            <person name="Tran Van P."/>
        </authorList>
    </citation>
    <scope>NUCLEOTIDE SEQUENCE</scope>
</reference>
<accession>A0A7R9J6U1</accession>
<comment type="similarity">
    <text evidence="2">Belongs to the GOSR1 family.</text>
</comment>
<feature type="compositionally biased region" description="Basic and acidic residues" evidence="10">
    <location>
        <begin position="95"/>
        <end position="111"/>
    </location>
</feature>
<dbReference type="GO" id="GO:0000139">
    <property type="term" value="C:Golgi membrane"/>
    <property type="evidence" value="ECO:0007669"/>
    <property type="project" value="UniProtKB-SubCell"/>
</dbReference>
<evidence type="ECO:0000256" key="9">
    <source>
        <dbReference type="ARBA" id="ARBA00023136"/>
    </source>
</evidence>